<proteinExistence type="predicted"/>
<dbReference type="Gene3D" id="1.20.120.20">
    <property type="entry name" value="Apolipoprotein"/>
    <property type="match status" value="1"/>
</dbReference>
<feature type="region of interest" description="Disordered" evidence="1">
    <location>
        <begin position="130"/>
        <end position="165"/>
    </location>
</feature>
<feature type="signal peptide" evidence="2">
    <location>
        <begin position="1"/>
        <end position="17"/>
    </location>
</feature>
<feature type="compositionally biased region" description="Low complexity" evidence="1">
    <location>
        <begin position="17"/>
        <end position="28"/>
    </location>
</feature>
<evidence type="ECO:0000313" key="4">
    <source>
        <dbReference type="Proteomes" id="UP000707356"/>
    </source>
</evidence>
<evidence type="ECO:0000256" key="1">
    <source>
        <dbReference type="SAM" id="MobiDB-lite"/>
    </source>
</evidence>
<dbReference type="AlphaFoldDB" id="A0A951PEF3"/>
<feature type="compositionally biased region" description="Polar residues" evidence="1">
    <location>
        <begin position="50"/>
        <end position="65"/>
    </location>
</feature>
<feature type="region of interest" description="Disordered" evidence="1">
    <location>
        <begin position="15"/>
        <end position="97"/>
    </location>
</feature>
<protein>
    <submittedName>
        <fullName evidence="3">Uncharacterized protein</fullName>
    </submittedName>
</protein>
<feature type="compositionally biased region" description="Polar residues" evidence="1">
    <location>
        <begin position="194"/>
        <end position="214"/>
    </location>
</feature>
<feature type="region of interest" description="Disordered" evidence="1">
    <location>
        <begin position="186"/>
        <end position="222"/>
    </location>
</feature>
<sequence length="249" mass="26733">MALAASFVLLLSTACNPSSPSVSGTGSSDAARPNQTELYRTTQDKEGGMNQYSDTDPRRSTGSLDSKTKARVDQAKVNLKKAESPEEIVDEFKSGRSLDERTKNVLEPVGDAIQDLKQDVTAGTERGIKNLKSNTENAKQGIKSTADQAQDNAAQLGKDASRNVKNTTTQLRSNVDSAVDSAKDLGDRADNVFDRTSTQTTGKSLGTLQSTRQATPDLDNQDLLKRAKDNFDAATRNLGEFAEDSANGR</sequence>
<gene>
    <name evidence="3" type="ORF">KME07_22090</name>
</gene>
<dbReference type="Proteomes" id="UP000707356">
    <property type="component" value="Unassembled WGS sequence"/>
</dbReference>
<comment type="caution">
    <text evidence="3">The sequence shown here is derived from an EMBL/GenBank/DDBJ whole genome shotgun (WGS) entry which is preliminary data.</text>
</comment>
<evidence type="ECO:0000256" key="2">
    <source>
        <dbReference type="SAM" id="SignalP"/>
    </source>
</evidence>
<organism evidence="3 4">
    <name type="scientific">Pegethrix bostrychoides GSE-TBD4-15B</name>
    <dbReference type="NCBI Taxonomy" id="2839662"/>
    <lineage>
        <taxon>Bacteria</taxon>
        <taxon>Bacillati</taxon>
        <taxon>Cyanobacteriota</taxon>
        <taxon>Cyanophyceae</taxon>
        <taxon>Oculatellales</taxon>
        <taxon>Oculatellaceae</taxon>
        <taxon>Pegethrix</taxon>
    </lineage>
</organism>
<dbReference type="EMBL" id="JAHHHV010000084">
    <property type="protein sequence ID" value="MBW4468126.1"/>
    <property type="molecule type" value="Genomic_DNA"/>
</dbReference>
<name>A0A951PEF3_9CYAN</name>
<evidence type="ECO:0000313" key="3">
    <source>
        <dbReference type="EMBL" id="MBW4468126.1"/>
    </source>
</evidence>
<feature type="compositionally biased region" description="Polar residues" evidence="1">
    <location>
        <begin position="131"/>
        <end position="153"/>
    </location>
</feature>
<feature type="compositionally biased region" description="Basic and acidic residues" evidence="1">
    <location>
        <begin position="66"/>
        <end position="97"/>
    </location>
</feature>
<keyword evidence="2" id="KW-0732">Signal</keyword>
<reference evidence="3" key="1">
    <citation type="submission" date="2021-05" db="EMBL/GenBank/DDBJ databases">
        <authorList>
            <person name="Pietrasiak N."/>
            <person name="Ward R."/>
            <person name="Stajich J.E."/>
            <person name="Kurbessoian T."/>
        </authorList>
    </citation>
    <scope>NUCLEOTIDE SEQUENCE</scope>
    <source>
        <strain evidence="3">GSE-TBD4-15B</strain>
    </source>
</reference>
<reference evidence="3" key="2">
    <citation type="journal article" date="2022" name="Microbiol. Resour. Announc.">
        <title>Metagenome Sequencing to Explore Phylogenomics of Terrestrial Cyanobacteria.</title>
        <authorList>
            <person name="Ward R.D."/>
            <person name="Stajich J.E."/>
            <person name="Johansen J.R."/>
            <person name="Huntemann M."/>
            <person name="Clum A."/>
            <person name="Foster B."/>
            <person name="Foster B."/>
            <person name="Roux S."/>
            <person name="Palaniappan K."/>
            <person name="Varghese N."/>
            <person name="Mukherjee S."/>
            <person name="Reddy T.B.K."/>
            <person name="Daum C."/>
            <person name="Copeland A."/>
            <person name="Chen I.A."/>
            <person name="Ivanova N.N."/>
            <person name="Kyrpides N.C."/>
            <person name="Shapiro N."/>
            <person name="Eloe-Fadrosh E.A."/>
            <person name="Pietrasiak N."/>
        </authorList>
    </citation>
    <scope>NUCLEOTIDE SEQUENCE</scope>
    <source>
        <strain evidence="3">GSE-TBD4-15B</strain>
    </source>
</reference>
<feature type="chain" id="PRO_5038089232" evidence="2">
    <location>
        <begin position="18"/>
        <end position="249"/>
    </location>
</feature>
<accession>A0A951PEF3</accession>